<dbReference type="AlphaFoldDB" id="A0A3M9MC56"/>
<keyword evidence="11" id="KW-0121">Carboxypeptidase</keyword>
<dbReference type="GO" id="GO:0004180">
    <property type="term" value="F:carboxypeptidase activity"/>
    <property type="evidence" value="ECO:0007669"/>
    <property type="project" value="UniProtKB-KW"/>
</dbReference>
<dbReference type="PANTHER" id="PTHR36175">
    <property type="entry name" value="CYANOPHYCINASE"/>
    <property type="match status" value="1"/>
</dbReference>
<proteinExistence type="inferred from homology"/>
<reference evidence="11 12" key="1">
    <citation type="submission" date="2018-11" db="EMBL/GenBank/DDBJ databases">
        <title>Rufibacter latericius sp. nov., isolated from water in Baiyang Lake.</title>
        <authorList>
            <person name="Yang Y."/>
        </authorList>
    </citation>
    <scope>NUCLEOTIDE SEQUENCE [LARGE SCALE GENOMIC DNA]</scope>
    <source>
        <strain evidence="11 12">R-22-1c-1</strain>
    </source>
</reference>
<name>A0A3M9MC56_9BACT</name>
<keyword evidence="7 11" id="KW-0378">Hydrolase</keyword>
<evidence type="ECO:0000256" key="3">
    <source>
        <dbReference type="ARBA" id="ARBA00006534"/>
    </source>
</evidence>
<dbReference type="Pfam" id="PF03575">
    <property type="entry name" value="Peptidase_S51"/>
    <property type="match status" value="1"/>
</dbReference>
<dbReference type="InterPro" id="IPR029062">
    <property type="entry name" value="Class_I_gatase-like"/>
</dbReference>
<dbReference type="InterPro" id="IPR011811">
    <property type="entry name" value="Peptidase_S51_cyanophycinase"/>
</dbReference>
<keyword evidence="6" id="KW-0645">Protease</keyword>
<comment type="caution">
    <text evidence="11">The sequence shown here is derived from an EMBL/GenBank/DDBJ whole genome shotgun (WGS) entry which is preliminary data.</text>
</comment>
<dbReference type="InterPro" id="IPR005320">
    <property type="entry name" value="Peptidase_S51"/>
</dbReference>
<dbReference type="GO" id="GO:0006508">
    <property type="term" value="P:proteolysis"/>
    <property type="evidence" value="ECO:0007669"/>
    <property type="project" value="UniProtKB-KW"/>
</dbReference>
<organism evidence="11 12">
    <name type="scientific">Rufibacter latericius</name>
    <dbReference type="NCBI Taxonomy" id="2487040"/>
    <lineage>
        <taxon>Bacteria</taxon>
        <taxon>Pseudomonadati</taxon>
        <taxon>Bacteroidota</taxon>
        <taxon>Cytophagia</taxon>
        <taxon>Cytophagales</taxon>
        <taxon>Hymenobacteraceae</taxon>
        <taxon>Rufibacter</taxon>
    </lineage>
</organism>
<keyword evidence="12" id="KW-1185">Reference proteome</keyword>
<comment type="similarity">
    <text evidence="3">Belongs to the peptidase S51 family.</text>
</comment>
<dbReference type="GO" id="GO:0008241">
    <property type="term" value="F:peptidyl-dipeptidase activity"/>
    <property type="evidence" value="ECO:0007669"/>
    <property type="project" value="UniProtKB-EC"/>
</dbReference>
<gene>
    <name evidence="11" type="ORF">EFB08_20150</name>
</gene>
<evidence type="ECO:0000256" key="10">
    <source>
        <dbReference type="SAM" id="MobiDB-lite"/>
    </source>
</evidence>
<evidence type="ECO:0000256" key="9">
    <source>
        <dbReference type="PIRSR" id="PIRSR032067-1"/>
    </source>
</evidence>
<evidence type="ECO:0000256" key="7">
    <source>
        <dbReference type="ARBA" id="ARBA00022801"/>
    </source>
</evidence>
<dbReference type="EMBL" id="RJJD01000021">
    <property type="protein sequence ID" value="RNI22423.1"/>
    <property type="molecule type" value="Genomic_DNA"/>
</dbReference>
<dbReference type="PANTHER" id="PTHR36175:SF1">
    <property type="entry name" value="CYANOPHYCINASE"/>
    <property type="match status" value="1"/>
</dbReference>
<accession>A0A3M9MC56</accession>
<feature type="active site" description="Charge relay system" evidence="9">
    <location>
        <position position="236"/>
    </location>
</feature>
<protein>
    <recommendedName>
        <fullName evidence="5">Cyanophycinase</fullName>
        <ecNumber evidence="4">3.4.15.6</ecNumber>
    </recommendedName>
</protein>
<evidence type="ECO:0000256" key="6">
    <source>
        <dbReference type="ARBA" id="ARBA00022670"/>
    </source>
</evidence>
<feature type="active site" description="Charge relay system" evidence="9">
    <location>
        <position position="167"/>
    </location>
</feature>
<dbReference type="Gene3D" id="3.40.50.880">
    <property type="match status" value="1"/>
</dbReference>
<evidence type="ECO:0000313" key="12">
    <source>
        <dbReference type="Proteomes" id="UP000272117"/>
    </source>
</evidence>
<feature type="region of interest" description="Disordered" evidence="10">
    <location>
        <begin position="30"/>
        <end position="51"/>
    </location>
</feature>
<dbReference type="EC" id="3.4.15.6" evidence="4"/>
<dbReference type="RefSeq" id="WP_123128782.1">
    <property type="nucleotide sequence ID" value="NZ_RJJD01000021.1"/>
</dbReference>
<dbReference type="PIRSF" id="PIRSF032067">
    <property type="entry name" value="Cyanophycinase"/>
    <property type="match status" value="1"/>
</dbReference>
<evidence type="ECO:0000256" key="2">
    <source>
        <dbReference type="ARBA" id="ARBA00002039"/>
    </source>
</evidence>
<comment type="function">
    <text evidence="2">Exopeptidase that catalyzes the hydrolytic cleavage of multi-L-arginyl-poly-L-aspartic acid (cyanophycin; a water-insoluble reserve polymer) into aspartate-arginine dipeptides.</text>
</comment>
<dbReference type="NCBIfam" id="TIGR02069">
    <property type="entry name" value="cyanophycinase"/>
    <property type="match status" value="1"/>
</dbReference>
<dbReference type="SUPFAM" id="SSF52317">
    <property type="entry name" value="Class I glutamine amidotransferase-like"/>
    <property type="match status" value="1"/>
</dbReference>
<sequence length="299" mass="32437">MSKKEPEKKETNQPVVREAIESKIPKGTLIAIGGAENKGDDPEADSSDSENLNFEKTEILSRFVEELKGSNPLVLVIPTASSLPEEVGASYIEVFKTLKVKKVEVLDIRNREDTCKEEYLDLVKKAAGILFTGGDQLKLTSILGGTELMRLIKERYYKETLVVAGTSAGAAAMSTQMIYQGMNGAGFIKGSVSITAGLELLNDVAIDTHFIKRGRIVRMAQMLATNPTFIGVGLEEDTGIVVKGGNQIEVIGSGLVVLVDGRKSTRTNIYEVEEGVPVTIRDLTVHLLGKGDTYTLEIF</sequence>
<evidence type="ECO:0000256" key="5">
    <source>
        <dbReference type="ARBA" id="ARBA00015719"/>
    </source>
</evidence>
<evidence type="ECO:0000256" key="8">
    <source>
        <dbReference type="ARBA" id="ARBA00022825"/>
    </source>
</evidence>
<comment type="catalytic activity">
    <reaction evidence="1">
        <text>[L-4-(L-arginin-2-N-yl)aspartate](n) + H2O = [L-4-(L-arginin-2-N-yl)aspartate](n-1) + L-4-(L-arginin-2-N-yl)aspartate</text>
        <dbReference type="Rhea" id="RHEA:12845"/>
        <dbReference type="Rhea" id="RHEA-COMP:13728"/>
        <dbReference type="Rhea" id="RHEA-COMP:13734"/>
        <dbReference type="ChEBI" id="CHEBI:15377"/>
        <dbReference type="ChEBI" id="CHEBI:137986"/>
        <dbReference type="ChEBI" id="CHEBI:137991"/>
        <dbReference type="EC" id="3.4.15.6"/>
    </reaction>
</comment>
<evidence type="ECO:0000256" key="4">
    <source>
        <dbReference type="ARBA" id="ARBA00013115"/>
    </source>
</evidence>
<dbReference type="OrthoDB" id="9799980at2"/>
<dbReference type="GO" id="GO:0008236">
    <property type="term" value="F:serine-type peptidase activity"/>
    <property type="evidence" value="ECO:0007669"/>
    <property type="project" value="UniProtKB-KW"/>
</dbReference>
<keyword evidence="8" id="KW-0720">Serine protease</keyword>
<feature type="active site" description="Charge relay system" evidence="9">
    <location>
        <position position="209"/>
    </location>
</feature>
<dbReference type="Proteomes" id="UP000272117">
    <property type="component" value="Unassembled WGS sequence"/>
</dbReference>
<evidence type="ECO:0000256" key="1">
    <source>
        <dbReference type="ARBA" id="ARBA00001092"/>
    </source>
</evidence>
<dbReference type="CDD" id="cd03145">
    <property type="entry name" value="GAT1_cyanophycinase"/>
    <property type="match status" value="1"/>
</dbReference>
<evidence type="ECO:0000313" key="11">
    <source>
        <dbReference type="EMBL" id="RNI22423.1"/>
    </source>
</evidence>